<evidence type="ECO:0000256" key="2">
    <source>
        <dbReference type="ARBA" id="ARBA00004173"/>
    </source>
</evidence>
<keyword evidence="4" id="KW-0216">Detoxification</keyword>
<keyword evidence="14" id="KW-1185">Reference proteome</keyword>
<dbReference type="EMBL" id="AAQR03172216">
    <property type="status" value="NOT_ANNOTATED_CDS"/>
    <property type="molecule type" value="Genomic_DNA"/>
</dbReference>
<keyword evidence="5 10" id="KW-0808">Transferase</keyword>
<dbReference type="GO" id="GO:0009636">
    <property type="term" value="P:response to toxic substance"/>
    <property type="evidence" value="ECO:0007669"/>
    <property type="project" value="UniProtKB-KW"/>
</dbReference>
<dbReference type="SUPFAM" id="SSF55729">
    <property type="entry name" value="Acyl-CoA N-acyltransferases (Nat)"/>
    <property type="match status" value="1"/>
</dbReference>
<protein>
    <recommendedName>
        <fullName evidence="10">Glycine N-acyltransferase-like protein</fullName>
        <ecNumber evidence="10">2.3.1.-</ecNumber>
    </recommendedName>
</protein>
<dbReference type="GO" id="GO:0047961">
    <property type="term" value="F:glycine N-acyltransferase activity"/>
    <property type="evidence" value="ECO:0007669"/>
    <property type="project" value="UniProtKB-EC"/>
</dbReference>
<evidence type="ECO:0000256" key="10">
    <source>
        <dbReference type="RuleBase" id="RU368002"/>
    </source>
</evidence>
<dbReference type="GO" id="GO:0047962">
    <property type="term" value="F:glycine N-benzoyltransferase activity"/>
    <property type="evidence" value="ECO:0007669"/>
    <property type="project" value="UniProtKB-EC"/>
</dbReference>
<organism evidence="13 14">
    <name type="scientific">Otolemur garnettii</name>
    <name type="common">Small-eared galago</name>
    <name type="synonym">Garnett's greater bushbaby</name>
    <dbReference type="NCBI Taxonomy" id="30611"/>
    <lineage>
        <taxon>Eukaryota</taxon>
        <taxon>Metazoa</taxon>
        <taxon>Chordata</taxon>
        <taxon>Craniata</taxon>
        <taxon>Vertebrata</taxon>
        <taxon>Euteleostomi</taxon>
        <taxon>Mammalia</taxon>
        <taxon>Eutheria</taxon>
        <taxon>Euarchontoglires</taxon>
        <taxon>Primates</taxon>
        <taxon>Strepsirrhini</taxon>
        <taxon>Lorisiformes</taxon>
        <taxon>Galagidae</taxon>
        <taxon>Otolemur</taxon>
    </lineage>
</organism>
<dbReference type="EC" id="2.3.1.-" evidence="10"/>
<dbReference type="InterPro" id="IPR013652">
    <property type="entry name" value="Glycine_N-acyltransferase_C"/>
</dbReference>
<dbReference type="FunFam" id="3.40.630.30:FF:000075">
    <property type="entry name" value="Glycine N-acyltransferase"/>
    <property type="match status" value="1"/>
</dbReference>
<evidence type="ECO:0000256" key="3">
    <source>
        <dbReference type="ARBA" id="ARBA00009110"/>
    </source>
</evidence>
<keyword evidence="7" id="KW-0496">Mitochondrion</keyword>
<accession>H0WWI1</accession>
<dbReference type="InParanoid" id="H0WWI1"/>
<reference evidence="13" key="3">
    <citation type="submission" date="2025-09" db="UniProtKB">
        <authorList>
            <consortium name="Ensembl"/>
        </authorList>
    </citation>
    <scope>IDENTIFICATION</scope>
</reference>
<evidence type="ECO:0000313" key="14">
    <source>
        <dbReference type="Proteomes" id="UP000005225"/>
    </source>
</evidence>
<evidence type="ECO:0000256" key="5">
    <source>
        <dbReference type="ARBA" id="ARBA00022679"/>
    </source>
</evidence>
<dbReference type="OMA" id="ERCIQNF"/>
<dbReference type="PANTHER" id="PTHR15298:SF9">
    <property type="entry name" value="GLYCINE N-ACYLTRANSFERASE"/>
    <property type="match status" value="1"/>
</dbReference>
<evidence type="ECO:0000256" key="7">
    <source>
        <dbReference type="ARBA" id="ARBA00023128"/>
    </source>
</evidence>
<dbReference type="HOGENOM" id="CLU_060336_0_0_1"/>
<evidence type="ECO:0000256" key="9">
    <source>
        <dbReference type="ARBA" id="ARBA00047955"/>
    </source>
</evidence>
<evidence type="ECO:0000259" key="12">
    <source>
        <dbReference type="Pfam" id="PF08444"/>
    </source>
</evidence>
<dbReference type="InterPro" id="IPR010313">
    <property type="entry name" value="Glycine_N-acyltransferase"/>
</dbReference>
<dbReference type="AlphaFoldDB" id="H0WWI1"/>
<dbReference type="PANTHER" id="PTHR15298">
    <property type="entry name" value="L-COA N-ACYLTRANSFERASE-RELATED"/>
    <property type="match status" value="1"/>
</dbReference>
<comment type="catalytic activity">
    <reaction evidence="9">
        <text>benzoyl-CoA + glycine = N-benzoylglycine + CoA + H(+)</text>
        <dbReference type="Rhea" id="RHEA:18493"/>
        <dbReference type="ChEBI" id="CHEBI:15378"/>
        <dbReference type="ChEBI" id="CHEBI:57287"/>
        <dbReference type="ChEBI" id="CHEBI:57305"/>
        <dbReference type="ChEBI" id="CHEBI:57369"/>
        <dbReference type="ChEBI" id="CHEBI:606565"/>
        <dbReference type="EC" id="2.3.1.71"/>
    </reaction>
</comment>
<dbReference type="GeneTree" id="ENSGT00950000183133"/>
<name>H0WWI1_OTOGA</name>
<dbReference type="GO" id="GO:0006544">
    <property type="term" value="P:glycine metabolic process"/>
    <property type="evidence" value="ECO:0007669"/>
    <property type="project" value="Ensembl"/>
</dbReference>
<proteinExistence type="inferred from homology"/>
<keyword evidence="6" id="KW-0007">Acetylation</keyword>
<dbReference type="eggNOG" id="ENOG502SDQB">
    <property type="taxonomic scope" value="Eukaryota"/>
</dbReference>
<dbReference type="InterPro" id="IPR015938">
    <property type="entry name" value="Glycine_N-acyltransferase_N"/>
</dbReference>
<reference evidence="14" key="1">
    <citation type="submission" date="2011-03" db="EMBL/GenBank/DDBJ databases">
        <title>Version 3 of the genome sequence of Otolemur garnettii (Bushbaby).</title>
        <authorList>
            <consortium name="The Broad Institute Genome Sequencing Platform"/>
            <person name="Di Palma F."/>
            <person name="Johnson J."/>
            <person name="Lander E.S."/>
            <person name="Lindblad-Toh K."/>
            <person name="Jaffe D.B."/>
            <person name="Gnerre S."/>
            <person name="MacCallum I."/>
            <person name="Przybylski D."/>
            <person name="Ribeiro F.J."/>
            <person name="Burton J.N."/>
            <person name="Walker B.J."/>
            <person name="Sharpe T."/>
            <person name="Hall G."/>
        </authorList>
    </citation>
    <scope>NUCLEOTIDE SEQUENCE [LARGE SCALE GENOMIC DNA]</scope>
</reference>
<feature type="domain" description="Glycine N-acyltransferase C-terminal" evidence="12">
    <location>
        <begin position="207"/>
        <end position="295"/>
    </location>
</feature>
<dbReference type="Gene3D" id="3.40.630.30">
    <property type="match status" value="1"/>
</dbReference>
<dbReference type="FunCoup" id="H0WWI1">
    <property type="interactions" value="28"/>
</dbReference>
<evidence type="ECO:0000256" key="1">
    <source>
        <dbReference type="ARBA" id="ARBA00000378"/>
    </source>
</evidence>
<evidence type="ECO:0000256" key="6">
    <source>
        <dbReference type="ARBA" id="ARBA00022990"/>
    </source>
</evidence>
<dbReference type="Pfam" id="PF08444">
    <property type="entry name" value="Gly_acyl_tr_C"/>
    <property type="match status" value="1"/>
</dbReference>
<evidence type="ECO:0000313" key="13">
    <source>
        <dbReference type="Ensembl" id="ENSOGAP00000006740.2"/>
    </source>
</evidence>
<dbReference type="STRING" id="30611.ENSOGAP00000006740"/>
<comment type="catalytic activity">
    <reaction evidence="1">
        <text>an acyl-CoA + glycine = an N-acylglycine + CoA + H(+)</text>
        <dbReference type="Rhea" id="RHEA:19869"/>
        <dbReference type="ChEBI" id="CHEBI:15378"/>
        <dbReference type="ChEBI" id="CHEBI:57287"/>
        <dbReference type="ChEBI" id="CHEBI:57305"/>
        <dbReference type="ChEBI" id="CHEBI:57670"/>
        <dbReference type="ChEBI" id="CHEBI:58342"/>
        <dbReference type="EC" id="2.3.1.13"/>
    </reaction>
</comment>
<evidence type="ECO:0000256" key="8">
    <source>
        <dbReference type="ARBA" id="ARBA00023315"/>
    </source>
</evidence>
<feature type="domain" description="Glycine N-acyltransferase N-terminal" evidence="11">
    <location>
        <begin position="2"/>
        <end position="205"/>
    </location>
</feature>
<reference evidence="13" key="2">
    <citation type="submission" date="2025-08" db="UniProtKB">
        <authorList>
            <consortium name="Ensembl"/>
        </authorList>
    </citation>
    <scope>IDENTIFICATION</scope>
</reference>
<keyword evidence="8 10" id="KW-0012">Acyltransferase</keyword>
<comment type="subcellular location">
    <subcellularLocation>
        <location evidence="2">Mitochondrion</location>
    </subcellularLocation>
</comment>
<dbReference type="Ensembl" id="ENSOGAT00000007537.2">
    <property type="protein sequence ID" value="ENSOGAP00000006740.2"/>
    <property type="gene ID" value="ENSOGAG00000007533.2"/>
</dbReference>
<dbReference type="GO" id="GO:0005739">
    <property type="term" value="C:mitochondrion"/>
    <property type="evidence" value="ECO:0007669"/>
    <property type="project" value="UniProtKB-SubCell"/>
</dbReference>
<dbReference type="Proteomes" id="UP000005225">
    <property type="component" value="Unassembled WGS sequence"/>
</dbReference>
<evidence type="ECO:0000256" key="4">
    <source>
        <dbReference type="ARBA" id="ARBA00022575"/>
    </source>
</evidence>
<dbReference type="Pfam" id="PF06021">
    <property type="entry name" value="Gly_acyl_tr_N"/>
    <property type="match status" value="1"/>
</dbReference>
<evidence type="ECO:0000259" key="11">
    <source>
        <dbReference type="Pfam" id="PF06021"/>
    </source>
</evidence>
<dbReference type="GO" id="GO:1901787">
    <property type="term" value="P:benzoyl-CoA metabolic process"/>
    <property type="evidence" value="ECO:0007669"/>
    <property type="project" value="Ensembl"/>
</dbReference>
<dbReference type="InterPro" id="IPR016181">
    <property type="entry name" value="Acyl_CoA_acyltransferase"/>
</dbReference>
<comment type="similarity">
    <text evidence="3 10">Belongs to the glycine N-acyltransferase family.</text>
</comment>
<sequence>TMSLLQGAKVLQTLEEALRKSLPESIKVYGTVFHIRQGNPFKLMALVDKWPDFNTVVVRPQEQDMIDDLDHYTNAYQIYSKDLQNCQEFLGSPDVINWKQHLQIQSSQPSLNQVIEHLADTKSFKVKRTQRILYIAPQTAKKLAPSLLDTQNLPPTDGKPKPINQEMFKPTSLDVTHAALVNELWALGGNERSQKFIERCIQAFPNICLLGPEGTPVSWSLMDQTGEMRMAGTLPEYRNHGLVSYVVYAHEQTTDRLGFPIYAHVDNNNKAMQKMSHNLHHVPIPGGWNQWNCVPL</sequence>